<protein>
    <recommendedName>
        <fullName evidence="2">mitogen-activated protein kinase kinase kinase</fullName>
        <ecNumber evidence="2">2.7.11.25</ecNumber>
    </recommendedName>
</protein>
<sequence length="893" mass="97011">MHLWRKSPSKENKPKSKRSLQDLFRGRKDTCSKVGSGSKGSISSNNSPKVPQLTRTRKLRHLSDDELVTGARSSVDLASDSGSVRDSSQSPSSSSNAVKRTLSNLDVHGAQPLPLPHGRHDAGNMSPLPHGHSPLFYDTGSPLPLPSPRQVLSRTESEDVDGRSCGEYSGSTDDSEPESLEGSGATPRWKANHAQAEREADARAADKAFSYAIANGRSPSYIDTIRKSPEHPLVQSAQTVLRAGCQQLKVYKGVGKDGSRLHLNLKSVAKSAPTTVLSSPALSPRRLSSGDFLPPRNFKNAQGQDIGIPSSVPSLGQNLMTEMVMQTLSDKVLISPDRSPLQSPKIRSPCTRSRVHSAAVSPLHPSFSTGPYDDGANIINVHRLPLPPGSTSPIGAAPLSPNSASVTVQRSSARSEALATPGQWQKGQLLGSGTFGTVYVGFNRETGDMCAMKEVRLIPGDSKSSESIKQLEQEINLLSRLEHPNIVQYYGSETLEDAFYIYLEYVPGGSIYKLLQNYGQLSEPVIKIYTRQILSGLAYLHSMNTVHRDIKGANLLADTSGKIKLADFGMAKHINGPATPLSLKGSPYWMAPEVITQKNTGHDLAVDIWSLGCTVIEMATGKPPWSEYEGAAAMFKVFRSEVPPIPDSLSPDGREFIRCCLQRNPAERPTASQLLDHPFVRNANQQDADSLASPTSRIGFLNVLHSPREKNTNASDSTGISLNSANGKQHQLPSEYFHPQIGTSTRSSNPQLSPRSTLEAVSSLSPPRSNVATAGAFPGNIANGLPSNITNEGPSTVRSSLHGRVGAVGNMNIVGQSEFSTDYNWNLPFIRTPEGSPRRWDYIPDIDIMQTNIGRRPHEFEEDYSRNHDPSRFVREIAPQWPLRTPAYPTVYP</sequence>
<feature type="domain" description="Protein kinase" evidence="11">
    <location>
        <begin position="424"/>
        <end position="680"/>
    </location>
</feature>
<evidence type="ECO:0000256" key="9">
    <source>
        <dbReference type="PROSITE-ProRule" id="PRU10141"/>
    </source>
</evidence>
<dbReference type="AlphaFoldDB" id="A0A0D6QWX7"/>
<feature type="compositionally biased region" description="Polar residues" evidence="10">
    <location>
        <begin position="712"/>
        <end position="732"/>
    </location>
</feature>
<dbReference type="CDD" id="cd06632">
    <property type="entry name" value="STKc_MEKK1_plant"/>
    <property type="match status" value="1"/>
</dbReference>
<dbReference type="Pfam" id="PF00069">
    <property type="entry name" value="Pkinase"/>
    <property type="match status" value="1"/>
</dbReference>
<feature type="compositionally biased region" description="Low complexity" evidence="10">
    <location>
        <begin position="79"/>
        <end position="95"/>
    </location>
</feature>
<evidence type="ECO:0000256" key="10">
    <source>
        <dbReference type="SAM" id="MobiDB-lite"/>
    </source>
</evidence>
<comment type="catalytic activity">
    <reaction evidence="7">
        <text>L-threonyl-[protein] + ATP = O-phospho-L-threonyl-[protein] + ADP + H(+)</text>
        <dbReference type="Rhea" id="RHEA:46608"/>
        <dbReference type="Rhea" id="RHEA-COMP:11060"/>
        <dbReference type="Rhea" id="RHEA-COMP:11605"/>
        <dbReference type="ChEBI" id="CHEBI:15378"/>
        <dbReference type="ChEBI" id="CHEBI:30013"/>
        <dbReference type="ChEBI" id="CHEBI:30616"/>
        <dbReference type="ChEBI" id="CHEBI:61977"/>
        <dbReference type="ChEBI" id="CHEBI:456216"/>
        <dbReference type="EC" id="2.7.11.25"/>
    </reaction>
</comment>
<comment type="catalytic activity">
    <reaction evidence="8">
        <text>L-seryl-[protein] + ATP = O-phospho-L-seryl-[protein] + ADP + H(+)</text>
        <dbReference type="Rhea" id="RHEA:17989"/>
        <dbReference type="Rhea" id="RHEA-COMP:9863"/>
        <dbReference type="Rhea" id="RHEA-COMP:11604"/>
        <dbReference type="ChEBI" id="CHEBI:15378"/>
        <dbReference type="ChEBI" id="CHEBI:29999"/>
        <dbReference type="ChEBI" id="CHEBI:30616"/>
        <dbReference type="ChEBI" id="CHEBI:83421"/>
        <dbReference type="ChEBI" id="CHEBI:456216"/>
        <dbReference type="EC" id="2.7.11.25"/>
    </reaction>
</comment>
<feature type="compositionally biased region" description="Polar residues" evidence="10">
    <location>
        <begin position="741"/>
        <end position="772"/>
    </location>
</feature>
<organism evidence="12">
    <name type="scientific">Araucaria cunninghamii</name>
    <name type="common">Hoop pine</name>
    <name type="synonym">Moreton Bay pine</name>
    <dbReference type="NCBI Taxonomy" id="56994"/>
    <lineage>
        <taxon>Eukaryota</taxon>
        <taxon>Viridiplantae</taxon>
        <taxon>Streptophyta</taxon>
        <taxon>Embryophyta</taxon>
        <taxon>Tracheophyta</taxon>
        <taxon>Spermatophyta</taxon>
        <taxon>Pinopsida</taxon>
        <taxon>Pinidae</taxon>
        <taxon>Conifers II</taxon>
        <taxon>Araucariales</taxon>
        <taxon>Araucariaceae</taxon>
        <taxon>Araucaria</taxon>
    </lineage>
</organism>
<keyword evidence="4 9" id="KW-0547">Nucleotide-binding</keyword>
<comment type="similarity">
    <text evidence="1">Belongs to the protein kinase superfamily. STE Ser/Thr protein kinase family. MAP kinase kinase kinase subfamily.</text>
</comment>
<proteinExistence type="inferred from homology"/>
<dbReference type="EC" id="2.7.11.25" evidence="2"/>
<evidence type="ECO:0000259" key="11">
    <source>
        <dbReference type="PROSITE" id="PS50011"/>
    </source>
</evidence>
<evidence type="ECO:0000256" key="1">
    <source>
        <dbReference type="ARBA" id="ARBA00006529"/>
    </source>
</evidence>
<dbReference type="Gene3D" id="1.10.510.10">
    <property type="entry name" value="Transferase(Phosphotransferase) domain 1"/>
    <property type="match status" value="1"/>
</dbReference>
<evidence type="ECO:0000256" key="6">
    <source>
        <dbReference type="ARBA" id="ARBA00022840"/>
    </source>
</evidence>
<dbReference type="SUPFAM" id="SSF56112">
    <property type="entry name" value="Protein kinase-like (PK-like)"/>
    <property type="match status" value="1"/>
</dbReference>
<reference evidence="12" key="1">
    <citation type="submission" date="2015-03" db="EMBL/GenBank/DDBJ databases">
        <title>A transcriptome of Araucaria cunninghamii, an australian fine timber species.</title>
        <authorList>
            <person name="Jing Yi C.J.Y."/>
            <person name="Yin San L.Y.S."/>
            <person name="Abdul Karim S.S."/>
            <person name="Wan Azmi N.N."/>
            <person name="Hercus R.R."/>
            <person name="Croft L.L."/>
        </authorList>
    </citation>
    <scope>NUCLEOTIDE SEQUENCE</scope>
    <source>
        <strain evidence="12">MI0301</strain>
        <tissue evidence="12">Leaf</tissue>
    </source>
</reference>
<dbReference type="EMBL" id="GCKF01043293">
    <property type="protein sequence ID" value="JAG94508.1"/>
    <property type="molecule type" value="Transcribed_RNA"/>
</dbReference>
<feature type="binding site" evidence="9">
    <location>
        <position position="453"/>
    </location>
    <ligand>
        <name>ATP</name>
        <dbReference type="ChEBI" id="CHEBI:30616"/>
    </ligand>
</feature>
<evidence type="ECO:0000256" key="5">
    <source>
        <dbReference type="ARBA" id="ARBA00022777"/>
    </source>
</evidence>
<dbReference type="EMBL" id="GCKF01043295">
    <property type="protein sequence ID" value="JAG94506.1"/>
    <property type="molecule type" value="Transcribed_RNA"/>
</dbReference>
<evidence type="ECO:0000256" key="7">
    <source>
        <dbReference type="ARBA" id="ARBA00047559"/>
    </source>
</evidence>
<name>A0A0D6QWX7_ARACU</name>
<dbReference type="GO" id="GO:0004709">
    <property type="term" value="F:MAP kinase kinase kinase activity"/>
    <property type="evidence" value="ECO:0007669"/>
    <property type="project" value="UniProtKB-EC"/>
</dbReference>
<feature type="region of interest" description="Disordered" evidence="10">
    <location>
        <begin position="1"/>
        <end position="203"/>
    </location>
</feature>
<accession>A0A0D6QWX7</accession>
<dbReference type="FunFam" id="1.10.510.10:FF:001239">
    <property type="entry name" value="Predicted protein"/>
    <property type="match status" value="1"/>
</dbReference>
<evidence type="ECO:0000256" key="3">
    <source>
        <dbReference type="ARBA" id="ARBA00022679"/>
    </source>
</evidence>
<dbReference type="InterPro" id="IPR017441">
    <property type="entry name" value="Protein_kinase_ATP_BS"/>
</dbReference>
<dbReference type="GO" id="GO:0005524">
    <property type="term" value="F:ATP binding"/>
    <property type="evidence" value="ECO:0007669"/>
    <property type="project" value="UniProtKB-UniRule"/>
</dbReference>
<dbReference type="PANTHER" id="PTHR48016:SF5">
    <property type="entry name" value="MITOGEN-ACTIVATED PROTEIN KINASE KINASE KINASE 5"/>
    <property type="match status" value="1"/>
</dbReference>
<feature type="compositionally biased region" description="Basic and acidic residues" evidence="10">
    <location>
        <begin position="155"/>
        <end position="164"/>
    </location>
</feature>
<feature type="region of interest" description="Disordered" evidence="10">
    <location>
        <begin position="705"/>
        <end position="772"/>
    </location>
</feature>
<evidence type="ECO:0000256" key="8">
    <source>
        <dbReference type="ARBA" id="ARBA00048329"/>
    </source>
</evidence>
<evidence type="ECO:0000256" key="4">
    <source>
        <dbReference type="ARBA" id="ARBA00022741"/>
    </source>
</evidence>
<keyword evidence="3" id="KW-0808">Transferase</keyword>
<keyword evidence="6 9" id="KW-0067">ATP-binding</keyword>
<dbReference type="PROSITE" id="PS50011">
    <property type="entry name" value="PROTEIN_KINASE_DOM"/>
    <property type="match status" value="1"/>
</dbReference>
<dbReference type="InterPro" id="IPR000719">
    <property type="entry name" value="Prot_kinase_dom"/>
</dbReference>
<dbReference type="PROSITE" id="PS00107">
    <property type="entry name" value="PROTEIN_KINASE_ATP"/>
    <property type="match status" value="1"/>
</dbReference>
<dbReference type="InterPro" id="IPR050538">
    <property type="entry name" value="MAP_kinase_kinase_kinase"/>
</dbReference>
<feature type="compositionally biased region" description="Low complexity" evidence="10">
    <location>
        <begin position="32"/>
        <end position="47"/>
    </location>
</feature>
<dbReference type="SMART" id="SM00220">
    <property type="entry name" value="S_TKc"/>
    <property type="match status" value="1"/>
</dbReference>
<keyword evidence="5" id="KW-0418">Kinase</keyword>
<dbReference type="InterPro" id="IPR011009">
    <property type="entry name" value="Kinase-like_dom_sf"/>
</dbReference>
<dbReference type="PANTHER" id="PTHR48016">
    <property type="entry name" value="MAP KINASE KINASE KINASE SSK2-RELATED-RELATED"/>
    <property type="match status" value="1"/>
</dbReference>
<dbReference type="GO" id="GO:0005737">
    <property type="term" value="C:cytoplasm"/>
    <property type="evidence" value="ECO:0007669"/>
    <property type="project" value="TreeGrafter"/>
</dbReference>
<evidence type="ECO:0000256" key="2">
    <source>
        <dbReference type="ARBA" id="ARBA00012406"/>
    </source>
</evidence>
<evidence type="ECO:0000313" key="12">
    <source>
        <dbReference type="EMBL" id="JAG94508.1"/>
    </source>
</evidence>